<dbReference type="EMBL" id="OX336137">
    <property type="protein sequence ID" value="CAI2718671.1"/>
    <property type="molecule type" value="Genomic_DNA"/>
</dbReference>
<dbReference type="Gene3D" id="3.10.580.10">
    <property type="entry name" value="CBS-domain"/>
    <property type="match status" value="1"/>
</dbReference>
<dbReference type="EC" id="5.3.1.13" evidence="9"/>
<keyword evidence="9" id="KW-0413">Isomerase</keyword>
<feature type="domain" description="CBS" evidence="7">
    <location>
        <begin position="215"/>
        <end position="273"/>
    </location>
</feature>
<feature type="domain" description="CBS" evidence="7">
    <location>
        <begin position="282"/>
        <end position="334"/>
    </location>
</feature>
<reference evidence="9 10" key="1">
    <citation type="submission" date="2022-09" db="EMBL/GenBank/DDBJ databases">
        <authorList>
            <person name="Kop L."/>
        </authorList>
    </citation>
    <scope>NUCLEOTIDE SEQUENCE [LARGE SCALE GENOMIC DNA]</scope>
    <source>
        <strain evidence="9 10">347</strain>
    </source>
</reference>
<dbReference type="SMART" id="SM00116">
    <property type="entry name" value="CBS"/>
    <property type="match status" value="2"/>
</dbReference>
<keyword evidence="3 5" id="KW-0129">CBS domain</keyword>
<organism evidence="9 10">
    <name type="scientific">Nitrospina watsonii</name>
    <dbReference type="NCBI Taxonomy" id="1323948"/>
    <lineage>
        <taxon>Bacteria</taxon>
        <taxon>Pseudomonadati</taxon>
        <taxon>Nitrospinota/Tectimicrobiota group</taxon>
        <taxon>Nitrospinota</taxon>
        <taxon>Nitrospinia</taxon>
        <taxon>Nitrospinales</taxon>
        <taxon>Nitrospinaceae</taxon>
        <taxon>Nitrospina</taxon>
    </lineage>
</organism>
<keyword evidence="6" id="KW-0175">Coiled coil</keyword>
<dbReference type="NCBIfam" id="TIGR00393">
    <property type="entry name" value="kpsF"/>
    <property type="match status" value="1"/>
</dbReference>
<dbReference type="PANTHER" id="PTHR42745">
    <property type="match status" value="1"/>
</dbReference>
<dbReference type="PIRSF" id="PIRSF004692">
    <property type="entry name" value="KdsD_KpsF"/>
    <property type="match status" value="1"/>
</dbReference>
<dbReference type="Proteomes" id="UP001157733">
    <property type="component" value="Chromosome"/>
</dbReference>
<comment type="similarity">
    <text evidence="1 4">Belongs to the SIS family. GutQ/KpsF subfamily.</text>
</comment>
<proteinExistence type="inferred from homology"/>
<dbReference type="Pfam" id="PF00571">
    <property type="entry name" value="CBS"/>
    <property type="match status" value="2"/>
</dbReference>
<evidence type="ECO:0000256" key="3">
    <source>
        <dbReference type="ARBA" id="ARBA00023122"/>
    </source>
</evidence>
<gene>
    <name evidence="9" type="primary">kdsD</name>
    <name evidence="9" type="ORF">NSPWAT_1812</name>
</gene>
<accession>A0ABN8W369</accession>
<evidence type="ECO:0000256" key="1">
    <source>
        <dbReference type="ARBA" id="ARBA00008165"/>
    </source>
</evidence>
<dbReference type="InterPro" id="IPR046348">
    <property type="entry name" value="SIS_dom_sf"/>
</dbReference>
<dbReference type="CDD" id="cd05014">
    <property type="entry name" value="SIS_Kpsf"/>
    <property type="match status" value="1"/>
</dbReference>
<evidence type="ECO:0000256" key="6">
    <source>
        <dbReference type="SAM" id="Coils"/>
    </source>
</evidence>
<keyword evidence="2" id="KW-0677">Repeat</keyword>
<dbReference type="InterPro" id="IPR001347">
    <property type="entry name" value="SIS_dom"/>
</dbReference>
<dbReference type="Pfam" id="PF01380">
    <property type="entry name" value="SIS"/>
    <property type="match status" value="1"/>
</dbReference>
<dbReference type="PROSITE" id="PS51371">
    <property type="entry name" value="CBS"/>
    <property type="match status" value="2"/>
</dbReference>
<evidence type="ECO:0000313" key="10">
    <source>
        <dbReference type="Proteomes" id="UP001157733"/>
    </source>
</evidence>
<feature type="domain" description="SIS" evidence="8">
    <location>
        <begin position="46"/>
        <end position="189"/>
    </location>
</feature>
<dbReference type="InterPro" id="IPR004800">
    <property type="entry name" value="KdsD/KpsF-type"/>
</dbReference>
<evidence type="ECO:0000259" key="8">
    <source>
        <dbReference type="PROSITE" id="PS51464"/>
    </source>
</evidence>
<evidence type="ECO:0000256" key="2">
    <source>
        <dbReference type="ARBA" id="ARBA00022737"/>
    </source>
</evidence>
<protein>
    <submittedName>
        <fullName evidence="9">Arabinose 5-phosphate isomerase KdsD</fullName>
        <ecNumber evidence="9">5.3.1.13</ecNumber>
    </submittedName>
</protein>
<evidence type="ECO:0000256" key="4">
    <source>
        <dbReference type="PIRNR" id="PIRNR004692"/>
    </source>
</evidence>
<dbReference type="RefSeq" id="WP_282011557.1">
    <property type="nucleotide sequence ID" value="NZ_OX336137.1"/>
</dbReference>
<dbReference type="PROSITE" id="PS51464">
    <property type="entry name" value="SIS"/>
    <property type="match status" value="1"/>
</dbReference>
<dbReference type="InterPro" id="IPR046342">
    <property type="entry name" value="CBS_dom_sf"/>
</dbReference>
<dbReference type="GO" id="GO:0019146">
    <property type="term" value="F:arabinose-5-phosphate isomerase activity"/>
    <property type="evidence" value="ECO:0007669"/>
    <property type="project" value="UniProtKB-EC"/>
</dbReference>
<keyword evidence="10" id="KW-1185">Reference proteome</keyword>
<dbReference type="InterPro" id="IPR035474">
    <property type="entry name" value="SIS_Kpsf"/>
</dbReference>
<dbReference type="CDD" id="cd04604">
    <property type="entry name" value="CBS_pair_SIS_assoc"/>
    <property type="match status" value="1"/>
</dbReference>
<dbReference type="PANTHER" id="PTHR42745:SF1">
    <property type="entry name" value="ARABINOSE 5-PHOSPHATE ISOMERASE KDSD"/>
    <property type="match status" value="1"/>
</dbReference>
<evidence type="ECO:0000256" key="5">
    <source>
        <dbReference type="PROSITE-ProRule" id="PRU00703"/>
    </source>
</evidence>
<feature type="coiled-coil region" evidence="6">
    <location>
        <begin position="11"/>
        <end position="38"/>
    </location>
</feature>
<evidence type="ECO:0000313" key="9">
    <source>
        <dbReference type="EMBL" id="CAI2718671.1"/>
    </source>
</evidence>
<dbReference type="Gene3D" id="3.40.50.10490">
    <property type="entry name" value="Glucose-6-phosphate isomerase like protein, domain 1"/>
    <property type="match status" value="1"/>
</dbReference>
<sequence>MQPLKKDPGGKDEALRMMEEARRVLQNESDSIAQLKDRIDATFVEVVHRLDACKGHVVVLGIGKSGLIGQKIAATFSSIGLPALFLHAAEASHGDLGIIGKEDILLAISNSGETEELVRLLPIINRRKCTLVAMTGRPDSTLAKRADHVLNVGVSEEACPLNLVPTSSTTATLAMGDALALVLLEKRGFRPEDFAQHHPGGSLGRRLLTTVEDLMHSGDEVPKVLEDADLPAVITEMSRKRFGTTLVIDAAGLLLGIITDGDLRRLMESGKDFQSVCARDLMSRSPKCIGRDHMATKAVQFMDEHSITSVVVSADGQQVDGIIHLHDLLKAGVI</sequence>
<evidence type="ECO:0000259" key="7">
    <source>
        <dbReference type="PROSITE" id="PS51371"/>
    </source>
</evidence>
<dbReference type="InterPro" id="IPR050986">
    <property type="entry name" value="GutQ/KpsF_isomerases"/>
</dbReference>
<dbReference type="SUPFAM" id="SSF53697">
    <property type="entry name" value="SIS domain"/>
    <property type="match status" value="1"/>
</dbReference>
<name>A0ABN8W369_9BACT</name>
<dbReference type="InterPro" id="IPR000644">
    <property type="entry name" value="CBS_dom"/>
</dbReference>